<evidence type="ECO:0000313" key="9">
    <source>
        <dbReference type="EMBL" id="MBA4536626.1"/>
    </source>
</evidence>
<proteinExistence type="inferred from homology"/>
<dbReference type="InterPro" id="IPR003810">
    <property type="entry name" value="Mntp/YtaF"/>
</dbReference>
<evidence type="ECO:0000313" key="12">
    <source>
        <dbReference type="Proteomes" id="UP000570010"/>
    </source>
</evidence>
<dbReference type="GO" id="GO:0005384">
    <property type="term" value="F:manganese ion transmembrane transporter activity"/>
    <property type="evidence" value="ECO:0007669"/>
    <property type="project" value="UniProtKB-UniRule"/>
</dbReference>
<evidence type="ECO:0000313" key="10">
    <source>
        <dbReference type="EMBL" id="NEY80994.1"/>
    </source>
</evidence>
<dbReference type="HAMAP" id="MF_01521">
    <property type="entry name" value="MntP_pump"/>
    <property type="match status" value="1"/>
</dbReference>
<reference evidence="9 12" key="2">
    <citation type="submission" date="2020-07" db="EMBL/GenBank/DDBJ databases">
        <authorList>
            <person name="Feng H."/>
        </authorList>
    </citation>
    <scope>NUCLEOTIDE SEQUENCE [LARGE SCALE GENOMIC DNA]</scope>
    <source>
        <strain evidence="9">S-12</strain>
        <strain evidence="12">s-12</strain>
    </source>
</reference>
<protein>
    <recommendedName>
        <fullName evidence="8">Putative manganese efflux pump MntP</fullName>
    </recommendedName>
</protein>
<keyword evidence="3 8" id="KW-0812">Transmembrane</keyword>
<dbReference type="EMBL" id="JACEIO010000009">
    <property type="protein sequence ID" value="MBA4536626.1"/>
    <property type="molecule type" value="Genomic_DNA"/>
</dbReference>
<evidence type="ECO:0000256" key="8">
    <source>
        <dbReference type="HAMAP-Rule" id="MF_01521"/>
    </source>
</evidence>
<dbReference type="GO" id="GO:0005886">
    <property type="term" value="C:plasma membrane"/>
    <property type="evidence" value="ECO:0007669"/>
    <property type="project" value="UniProtKB-SubCell"/>
</dbReference>
<dbReference type="PANTHER" id="PTHR35529">
    <property type="entry name" value="MANGANESE EFFLUX PUMP MNTP-RELATED"/>
    <property type="match status" value="1"/>
</dbReference>
<keyword evidence="5 8" id="KW-0406">Ion transport</keyword>
<dbReference type="EMBL" id="JAAIWN010000009">
    <property type="protein sequence ID" value="NEY80994.1"/>
    <property type="molecule type" value="Genomic_DNA"/>
</dbReference>
<dbReference type="InterPro" id="IPR022929">
    <property type="entry name" value="Put_MntP"/>
</dbReference>
<accession>A0A6B3W078</accession>
<evidence type="ECO:0000256" key="2">
    <source>
        <dbReference type="ARBA" id="ARBA00022475"/>
    </source>
</evidence>
<feature type="transmembrane region" description="Helical" evidence="8">
    <location>
        <begin position="12"/>
        <end position="32"/>
    </location>
</feature>
<feature type="transmembrane region" description="Helical" evidence="8">
    <location>
        <begin position="67"/>
        <end position="92"/>
    </location>
</feature>
<evidence type="ECO:0000256" key="5">
    <source>
        <dbReference type="ARBA" id="ARBA00023065"/>
    </source>
</evidence>
<comment type="similarity">
    <text evidence="8">Belongs to the MntP (TC 9.B.29) family.</text>
</comment>
<comment type="subcellular location">
    <subcellularLocation>
        <location evidence="8">Cell membrane</location>
        <topology evidence="8">Multi-pass membrane protein</topology>
    </subcellularLocation>
</comment>
<dbReference type="RefSeq" id="WP_163240951.1">
    <property type="nucleotide sequence ID" value="NZ_CP082780.1"/>
</dbReference>
<evidence type="ECO:0000313" key="11">
    <source>
        <dbReference type="Proteomes" id="UP000472971"/>
    </source>
</evidence>
<organism evidence="10 11">
    <name type="scientific">Bacillus aquiflavi</name>
    <dbReference type="NCBI Taxonomy" id="2672567"/>
    <lineage>
        <taxon>Bacteria</taxon>
        <taxon>Bacillati</taxon>
        <taxon>Bacillota</taxon>
        <taxon>Bacilli</taxon>
        <taxon>Bacillales</taxon>
        <taxon>Bacillaceae</taxon>
        <taxon>Bacillus</taxon>
    </lineage>
</organism>
<reference evidence="10 11" key="1">
    <citation type="submission" date="2020-02" db="EMBL/GenBank/DDBJ databases">
        <title>Bacillus aquiflavi sp. nov., isolated from yellow water of strong flavor Chinese baijiu in Yibin region of China.</title>
        <authorList>
            <person name="Xie J."/>
        </authorList>
    </citation>
    <scope>NUCLEOTIDE SEQUENCE [LARGE SCALE GENOMIC DNA]</scope>
    <source>
        <strain evidence="10 11">3H-10</strain>
    </source>
</reference>
<comment type="caution">
    <text evidence="10">The sequence shown here is derived from an EMBL/GenBank/DDBJ whole genome shotgun (WGS) entry which is preliminary data.</text>
</comment>
<keyword evidence="2 8" id="KW-1003">Cell membrane</keyword>
<evidence type="ECO:0000256" key="6">
    <source>
        <dbReference type="ARBA" id="ARBA00023136"/>
    </source>
</evidence>
<sequence length="183" mass="19975">MTEVIEELFTLLLIAFALGMDAFSVSLGMGLFKLRLLQIFKIGITIGFFHIWMPLLGIVLGKYLSEYFGVVATYIGGALLVILGVQMLLSSFSSNKNNVMKPIGFGLFIFGFIVSLDSFSVGLTFGIYGARIMLVIISFGVATTILTWTGLILGRKVQGFLGDYSQAFGGSIMLIFGLKLLIW</sequence>
<keyword evidence="7 8" id="KW-0464">Manganese</keyword>
<feature type="transmembrane region" description="Helical" evidence="8">
    <location>
        <begin position="39"/>
        <end position="61"/>
    </location>
</feature>
<dbReference type="Proteomes" id="UP000570010">
    <property type="component" value="Unassembled WGS sequence"/>
</dbReference>
<keyword evidence="4 8" id="KW-1133">Transmembrane helix</keyword>
<keyword evidence="6 8" id="KW-0472">Membrane</keyword>
<feature type="transmembrane region" description="Helical" evidence="8">
    <location>
        <begin position="132"/>
        <end position="152"/>
    </location>
</feature>
<dbReference type="Pfam" id="PF02659">
    <property type="entry name" value="Mntp"/>
    <property type="match status" value="1"/>
</dbReference>
<dbReference type="Proteomes" id="UP000472971">
    <property type="component" value="Unassembled WGS sequence"/>
</dbReference>
<evidence type="ECO:0000256" key="4">
    <source>
        <dbReference type="ARBA" id="ARBA00022989"/>
    </source>
</evidence>
<name>A0A6B3W078_9BACI</name>
<comment type="function">
    <text evidence="8">Probably functions as a manganese efflux pump.</text>
</comment>
<keyword evidence="11" id="KW-1185">Reference proteome</keyword>
<dbReference type="PANTHER" id="PTHR35529:SF1">
    <property type="entry name" value="MANGANESE EFFLUX PUMP MNTP-RELATED"/>
    <property type="match status" value="1"/>
</dbReference>
<gene>
    <name evidence="8" type="primary">mntP</name>
    <name evidence="10" type="ORF">G4D64_05550</name>
    <name evidence="9" type="ORF">H1Z61_05585</name>
</gene>
<feature type="transmembrane region" description="Helical" evidence="8">
    <location>
        <begin position="104"/>
        <end position="126"/>
    </location>
</feature>
<feature type="transmembrane region" description="Helical" evidence="8">
    <location>
        <begin position="164"/>
        <end position="182"/>
    </location>
</feature>
<evidence type="ECO:0000256" key="3">
    <source>
        <dbReference type="ARBA" id="ARBA00022692"/>
    </source>
</evidence>
<keyword evidence="1 8" id="KW-0813">Transport</keyword>
<evidence type="ECO:0000256" key="1">
    <source>
        <dbReference type="ARBA" id="ARBA00022448"/>
    </source>
</evidence>
<dbReference type="AlphaFoldDB" id="A0A6B3W078"/>
<evidence type="ECO:0000256" key="7">
    <source>
        <dbReference type="ARBA" id="ARBA00023211"/>
    </source>
</evidence>